<feature type="region of interest" description="Interaction with substrate tRNA" evidence="10">
    <location>
        <begin position="160"/>
        <end position="164"/>
    </location>
</feature>
<accession>A0A2T0UAZ2</accession>
<dbReference type="RefSeq" id="WP_106290255.1">
    <property type="nucleotide sequence ID" value="NZ_PVTH01000001.1"/>
</dbReference>
<feature type="binding site" evidence="10">
    <location>
        <begin position="11"/>
        <end position="18"/>
    </location>
    <ligand>
        <name>ATP</name>
        <dbReference type="ChEBI" id="CHEBI:30616"/>
    </ligand>
</feature>
<feature type="site" description="Interaction with substrate tRNA" evidence="10">
    <location>
        <position position="124"/>
    </location>
</feature>
<dbReference type="InterPro" id="IPR027417">
    <property type="entry name" value="P-loop_NTPase"/>
</dbReference>
<evidence type="ECO:0000256" key="3">
    <source>
        <dbReference type="ARBA" id="ARBA00005842"/>
    </source>
</evidence>
<evidence type="ECO:0000256" key="8">
    <source>
        <dbReference type="ARBA" id="ARBA00022842"/>
    </source>
</evidence>
<comment type="subunit">
    <text evidence="10">Monomer.</text>
</comment>
<dbReference type="PANTHER" id="PTHR11088">
    <property type="entry name" value="TRNA DIMETHYLALLYLTRANSFERASE"/>
    <property type="match status" value="1"/>
</dbReference>
<organism evidence="14 15">
    <name type="scientific">Arcticibacter pallidicorallinus</name>
    <dbReference type="NCBI Taxonomy" id="1259464"/>
    <lineage>
        <taxon>Bacteria</taxon>
        <taxon>Pseudomonadati</taxon>
        <taxon>Bacteroidota</taxon>
        <taxon>Sphingobacteriia</taxon>
        <taxon>Sphingobacteriales</taxon>
        <taxon>Sphingobacteriaceae</taxon>
        <taxon>Arcticibacter</taxon>
    </lineage>
</organism>
<gene>
    <name evidence="10" type="primary">miaA</name>
    <name evidence="14" type="ORF">B0I27_10164</name>
</gene>
<evidence type="ECO:0000256" key="4">
    <source>
        <dbReference type="ARBA" id="ARBA00022679"/>
    </source>
</evidence>
<evidence type="ECO:0000313" key="14">
    <source>
        <dbReference type="EMBL" id="PRY55099.1"/>
    </source>
</evidence>
<dbReference type="Pfam" id="PF01715">
    <property type="entry name" value="IPPT"/>
    <property type="match status" value="1"/>
</dbReference>
<evidence type="ECO:0000256" key="6">
    <source>
        <dbReference type="ARBA" id="ARBA00022741"/>
    </source>
</evidence>
<evidence type="ECO:0000256" key="9">
    <source>
        <dbReference type="ARBA" id="ARBA00049563"/>
    </source>
</evidence>
<dbReference type="EC" id="2.5.1.75" evidence="10"/>
<evidence type="ECO:0000256" key="7">
    <source>
        <dbReference type="ARBA" id="ARBA00022840"/>
    </source>
</evidence>
<dbReference type="GO" id="GO:0006400">
    <property type="term" value="P:tRNA modification"/>
    <property type="evidence" value="ECO:0007669"/>
    <property type="project" value="TreeGrafter"/>
</dbReference>
<dbReference type="EMBL" id="PVTH01000001">
    <property type="protein sequence ID" value="PRY55099.1"/>
    <property type="molecule type" value="Genomic_DNA"/>
</dbReference>
<feature type="site" description="Interaction with substrate tRNA" evidence="10">
    <location>
        <position position="102"/>
    </location>
</feature>
<keyword evidence="6 10" id="KW-0547">Nucleotide-binding</keyword>
<evidence type="ECO:0000256" key="10">
    <source>
        <dbReference type="HAMAP-Rule" id="MF_00185"/>
    </source>
</evidence>
<evidence type="ECO:0000256" key="11">
    <source>
        <dbReference type="RuleBase" id="RU003783"/>
    </source>
</evidence>
<evidence type="ECO:0000313" key="15">
    <source>
        <dbReference type="Proteomes" id="UP000238034"/>
    </source>
</evidence>
<comment type="caution">
    <text evidence="10">Lacks conserved residue(s) required for the propagation of feature annotation.</text>
</comment>
<keyword evidence="7 10" id="KW-0067">ATP-binding</keyword>
<comment type="function">
    <text evidence="2 10 12">Catalyzes the transfer of a dimethylallyl group onto the adenine at position 37 in tRNAs that read codons beginning with uridine, leading to the formation of N6-(dimethylallyl)adenosine (i(6)A).</text>
</comment>
<evidence type="ECO:0000256" key="12">
    <source>
        <dbReference type="RuleBase" id="RU003784"/>
    </source>
</evidence>
<comment type="cofactor">
    <cofactor evidence="1 10">
        <name>Mg(2+)</name>
        <dbReference type="ChEBI" id="CHEBI:18420"/>
    </cofactor>
</comment>
<dbReference type="Gene3D" id="3.40.50.300">
    <property type="entry name" value="P-loop containing nucleotide triphosphate hydrolases"/>
    <property type="match status" value="1"/>
</dbReference>
<dbReference type="NCBIfam" id="TIGR00174">
    <property type="entry name" value="miaA"/>
    <property type="match status" value="1"/>
</dbReference>
<proteinExistence type="inferred from homology"/>
<name>A0A2T0UAZ2_9SPHI</name>
<evidence type="ECO:0000256" key="13">
    <source>
        <dbReference type="RuleBase" id="RU003785"/>
    </source>
</evidence>
<keyword evidence="15" id="KW-1185">Reference proteome</keyword>
<dbReference type="Proteomes" id="UP000238034">
    <property type="component" value="Unassembled WGS sequence"/>
</dbReference>
<evidence type="ECO:0000256" key="1">
    <source>
        <dbReference type="ARBA" id="ARBA00001946"/>
    </source>
</evidence>
<evidence type="ECO:0000256" key="2">
    <source>
        <dbReference type="ARBA" id="ARBA00003213"/>
    </source>
</evidence>
<dbReference type="GO" id="GO:0005524">
    <property type="term" value="F:ATP binding"/>
    <property type="evidence" value="ECO:0007669"/>
    <property type="project" value="UniProtKB-UniRule"/>
</dbReference>
<dbReference type="AlphaFoldDB" id="A0A2T0UAZ2"/>
<dbReference type="Gene3D" id="1.10.20.140">
    <property type="match status" value="1"/>
</dbReference>
<protein>
    <recommendedName>
        <fullName evidence="10">tRNA dimethylallyltransferase</fullName>
        <ecNumber evidence="10">2.5.1.75</ecNumber>
    </recommendedName>
    <alternativeName>
        <fullName evidence="10">Dimethylallyl diphosphate:tRNA dimethylallyltransferase</fullName>
        <shortName evidence="10">DMAPP:tRNA dimethylallyltransferase</shortName>
        <shortName evidence="10">DMATase</shortName>
    </alternativeName>
    <alternativeName>
        <fullName evidence="10">Isopentenyl-diphosphate:tRNA isopentenyltransferase</fullName>
        <shortName evidence="10">IPP transferase</shortName>
        <shortName evidence="10">IPPT</shortName>
        <shortName evidence="10">IPTase</shortName>
    </alternativeName>
</protein>
<comment type="similarity">
    <text evidence="3 10 13">Belongs to the IPP transferase family.</text>
</comment>
<dbReference type="SUPFAM" id="SSF52540">
    <property type="entry name" value="P-loop containing nucleoside triphosphate hydrolases"/>
    <property type="match status" value="2"/>
</dbReference>
<dbReference type="InterPro" id="IPR039657">
    <property type="entry name" value="Dimethylallyltransferase"/>
</dbReference>
<sequence length="305" mass="34366">MSSKSLIVVTGPTAIGKTDLAIKIALNYGTEIVSADSRQFYKEMSIGTAKPTKSEIAIVPHHFVDSISIQDTYSAGKFETEALATINGIFESHPVAVMVGGSGLFIKAVTEGFDLFPETDPTVRADLNKVYATEGIKPLQSQLQTLDPTYATQVDLENPQRIIRALEVSLTTGRPYSSFRDTGICKSRPFRSIKIGLNIDRLQLYERINRRVDIMMEHGLLKEVEQLLPYRNLNALNTVGYSELFDYLDGKSSLDGAVERIKQNTRRFAKRQLTWFRKDPEIAWFDPQDYSSILEFVESRLDDNR</sequence>
<dbReference type="InterPro" id="IPR018022">
    <property type="entry name" value="IPT"/>
</dbReference>
<evidence type="ECO:0000256" key="5">
    <source>
        <dbReference type="ARBA" id="ARBA00022694"/>
    </source>
</evidence>
<comment type="caution">
    <text evidence="14">The sequence shown here is derived from an EMBL/GenBank/DDBJ whole genome shotgun (WGS) entry which is preliminary data.</text>
</comment>
<keyword evidence="5 10" id="KW-0819">tRNA processing</keyword>
<keyword evidence="4 10" id="KW-0808">Transferase</keyword>
<dbReference type="GO" id="GO:0052381">
    <property type="term" value="F:tRNA dimethylallyltransferase activity"/>
    <property type="evidence" value="ECO:0007669"/>
    <property type="project" value="UniProtKB-UniRule"/>
</dbReference>
<dbReference type="PANTHER" id="PTHR11088:SF60">
    <property type="entry name" value="TRNA DIMETHYLALLYLTRANSFERASE"/>
    <property type="match status" value="1"/>
</dbReference>
<feature type="region of interest" description="Interaction with substrate tRNA" evidence="10">
    <location>
        <begin position="36"/>
        <end position="39"/>
    </location>
</feature>
<dbReference type="OrthoDB" id="9776390at2"/>
<keyword evidence="8 10" id="KW-0460">Magnesium</keyword>
<reference evidence="14 15" key="1">
    <citation type="submission" date="2018-03" db="EMBL/GenBank/DDBJ databases">
        <title>Genomic Encyclopedia of Type Strains, Phase III (KMG-III): the genomes of soil and plant-associated and newly described type strains.</title>
        <authorList>
            <person name="Whitman W."/>
        </authorList>
    </citation>
    <scope>NUCLEOTIDE SEQUENCE [LARGE SCALE GENOMIC DNA]</scope>
    <source>
        <strain evidence="14 15">CGMCC 1.9313</strain>
    </source>
</reference>
<feature type="binding site" evidence="10">
    <location>
        <begin position="13"/>
        <end position="18"/>
    </location>
    <ligand>
        <name>substrate</name>
    </ligand>
</feature>
<comment type="catalytic activity">
    <reaction evidence="9 10 11">
        <text>adenosine(37) in tRNA + dimethylallyl diphosphate = N(6)-dimethylallyladenosine(37) in tRNA + diphosphate</text>
        <dbReference type="Rhea" id="RHEA:26482"/>
        <dbReference type="Rhea" id="RHEA-COMP:10162"/>
        <dbReference type="Rhea" id="RHEA-COMP:10375"/>
        <dbReference type="ChEBI" id="CHEBI:33019"/>
        <dbReference type="ChEBI" id="CHEBI:57623"/>
        <dbReference type="ChEBI" id="CHEBI:74411"/>
        <dbReference type="ChEBI" id="CHEBI:74415"/>
        <dbReference type="EC" id="2.5.1.75"/>
    </reaction>
</comment>
<dbReference type="HAMAP" id="MF_00185">
    <property type="entry name" value="IPP_trans"/>
    <property type="match status" value="1"/>
</dbReference>